<accession>X1GHV8</accession>
<reference evidence="1" key="1">
    <citation type="journal article" date="2014" name="Front. Microbiol.">
        <title>High frequency of phylogenetically diverse reductive dehalogenase-homologous genes in deep subseafloor sedimentary metagenomes.</title>
        <authorList>
            <person name="Kawai M."/>
            <person name="Futagami T."/>
            <person name="Toyoda A."/>
            <person name="Takaki Y."/>
            <person name="Nishi S."/>
            <person name="Hori S."/>
            <person name="Arai W."/>
            <person name="Tsubouchi T."/>
            <person name="Morono Y."/>
            <person name="Uchiyama I."/>
            <person name="Ito T."/>
            <person name="Fujiyama A."/>
            <person name="Inagaki F."/>
            <person name="Takami H."/>
        </authorList>
    </citation>
    <scope>NUCLEOTIDE SEQUENCE</scope>
    <source>
        <strain evidence="1">Expedition CK06-06</strain>
    </source>
</reference>
<dbReference type="EMBL" id="BARU01011710">
    <property type="protein sequence ID" value="GAH32603.1"/>
    <property type="molecule type" value="Genomic_DNA"/>
</dbReference>
<protein>
    <submittedName>
        <fullName evidence="1">Uncharacterized protein</fullName>
    </submittedName>
</protein>
<sequence length="84" mass="9294">MVRMIAGRLITESTEEEAGVVVVNPTVTWNPSASPVQITLKDWNRGFELGDLTEWTPVNTEISTDDPYEGTFCVNLTQTGAYMV</sequence>
<gene>
    <name evidence="1" type="ORF">S03H2_21891</name>
</gene>
<comment type="caution">
    <text evidence="1">The sequence shown here is derived from an EMBL/GenBank/DDBJ whole genome shotgun (WGS) entry which is preliminary data.</text>
</comment>
<feature type="non-terminal residue" evidence="1">
    <location>
        <position position="84"/>
    </location>
</feature>
<dbReference type="AlphaFoldDB" id="X1GHV8"/>
<organism evidence="1">
    <name type="scientific">marine sediment metagenome</name>
    <dbReference type="NCBI Taxonomy" id="412755"/>
    <lineage>
        <taxon>unclassified sequences</taxon>
        <taxon>metagenomes</taxon>
        <taxon>ecological metagenomes</taxon>
    </lineage>
</organism>
<evidence type="ECO:0000313" key="1">
    <source>
        <dbReference type="EMBL" id="GAH32603.1"/>
    </source>
</evidence>
<proteinExistence type="predicted"/>
<name>X1GHV8_9ZZZZ</name>